<keyword evidence="2" id="KW-1185">Reference proteome</keyword>
<dbReference type="SUPFAM" id="SSF103642">
    <property type="entry name" value="Sec-C motif"/>
    <property type="match status" value="1"/>
</dbReference>
<sequence length="394" mass="45185">MLTEIQSLSEQLTREYAIKGKVVTGLADLLSMLNKTRLSALAATYEVAGRSKMKKEQLVEALVDRMTDPAYVKSVLLLAEEPEWKWFERLLKKSVLEDKGDAFGEFVFLLEYGLVLAVEEEERTYFILPDEVKAAYSKLNKTEFRKQQSRLWLIHDYAAALTNLYGAYKTDTLLSIFNAQNEDQLTEEELSIALNHFQLRDQLFTIFGEYIVDLSLEPEETEEDLNGLFELRGNKPFYIPEQSELLKYKDDLYFEITPQLTRLKEYIVKEFGAEEAKADALVDNVQLACAVESPMEEIFAEFEPFGIKFETEEQTRQLTELVIDVYNNTRMWSNGGHTPTGLRKLLKPDVVKAAHTTHYFPNKKQQVTVTKVGRNEPCPCGSGLKYKKCCGKAQ</sequence>
<organism evidence="1 2">
    <name type="scientific">Paenibacillus physcomitrellae</name>
    <dbReference type="NCBI Taxonomy" id="1619311"/>
    <lineage>
        <taxon>Bacteria</taxon>
        <taxon>Bacillati</taxon>
        <taxon>Bacillota</taxon>
        <taxon>Bacilli</taxon>
        <taxon>Bacillales</taxon>
        <taxon>Paenibacillaceae</taxon>
        <taxon>Paenibacillus</taxon>
    </lineage>
</organism>
<dbReference type="RefSeq" id="WP_094095437.1">
    <property type="nucleotide sequence ID" value="NZ_BMHF01000002.1"/>
</dbReference>
<evidence type="ECO:0000313" key="1">
    <source>
        <dbReference type="EMBL" id="GGA26824.1"/>
    </source>
</evidence>
<accession>A0ABQ1FRJ8</accession>
<comment type="caution">
    <text evidence="1">The sequence shown here is derived from an EMBL/GenBank/DDBJ whole genome shotgun (WGS) entry which is preliminary data.</text>
</comment>
<dbReference type="PANTHER" id="PTHR33747">
    <property type="entry name" value="UPF0225 PROTEIN SCO1677"/>
    <property type="match status" value="1"/>
</dbReference>
<protein>
    <recommendedName>
        <fullName evidence="3">SEC-C motif-containing protein</fullName>
    </recommendedName>
</protein>
<evidence type="ECO:0008006" key="3">
    <source>
        <dbReference type="Google" id="ProtNLM"/>
    </source>
</evidence>
<dbReference type="PANTHER" id="PTHR33747:SF1">
    <property type="entry name" value="ADENYLATE CYCLASE-ASSOCIATED CAP C-TERMINAL DOMAIN-CONTAINING PROTEIN"/>
    <property type="match status" value="1"/>
</dbReference>
<name>A0ABQ1FRJ8_9BACL</name>
<dbReference type="InterPro" id="IPR004027">
    <property type="entry name" value="SEC_C_motif"/>
</dbReference>
<dbReference type="Proteomes" id="UP000609323">
    <property type="component" value="Unassembled WGS sequence"/>
</dbReference>
<evidence type="ECO:0000313" key="2">
    <source>
        <dbReference type="Proteomes" id="UP000609323"/>
    </source>
</evidence>
<reference evidence="2" key="1">
    <citation type="journal article" date="2019" name="Int. J. Syst. Evol. Microbiol.">
        <title>The Global Catalogue of Microorganisms (GCM) 10K type strain sequencing project: providing services to taxonomists for standard genome sequencing and annotation.</title>
        <authorList>
            <consortium name="The Broad Institute Genomics Platform"/>
            <consortium name="The Broad Institute Genome Sequencing Center for Infectious Disease"/>
            <person name="Wu L."/>
            <person name="Ma J."/>
        </authorList>
    </citation>
    <scope>NUCLEOTIDE SEQUENCE [LARGE SCALE GENOMIC DNA]</scope>
    <source>
        <strain evidence="2">CGMCC 1.15044</strain>
    </source>
</reference>
<dbReference type="Pfam" id="PF02810">
    <property type="entry name" value="SEC-C"/>
    <property type="match status" value="1"/>
</dbReference>
<proteinExistence type="predicted"/>
<dbReference type="EMBL" id="BMHF01000002">
    <property type="protein sequence ID" value="GGA26824.1"/>
    <property type="molecule type" value="Genomic_DNA"/>
</dbReference>
<gene>
    <name evidence="1" type="ORF">GCM10010917_09560</name>
</gene>
<dbReference type="Gene3D" id="3.10.450.50">
    <property type="match status" value="1"/>
</dbReference>